<dbReference type="Pfam" id="PF00106">
    <property type="entry name" value="adh_short"/>
    <property type="match status" value="1"/>
</dbReference>
<dbReference type="PRINTS" id="PR00080">
    <property type="entry name" value="SDRFAMILY"/>
</dbReference>
<dbReference type="PROSITE" id="PS00061">
    <property type="entry name" value="ADH_SHORT"/>
    <property type="match status" value="1"/>
</dbReference>
<reference evidence="5" key="1">
    <citation type="submission" date="2016-06" db="EMBL/GenBank/DDBJ databases">
        <authorList>
            <person name="Sutton G."/>
            <person name="Brinkac L."/>
            <person name="Sanka R."/>
            <person name="Adams M."/>
            <person name="Lau E."/>
            <person name="Garcia-Basteiro A."/>
            <person name="Lopez-Varela E."/>
            <person name="Palencia S."/>
        </authorList>
    </citation>
    <scope>NUCLEOTIDE SEQUENCE [LARGE SCALE GENOMIC DNA]</scope>
    <source>
        <strain evidence="5">1274684.2</strain>
    </source>
</reference>
<dbReference type="RefSeq" id="WP_065025452.1">
    <property type="nucleotide sequence ID" value="NZ_LZMF01000107.1"/>
</dbReference>
<evidence type="ECO:0000313" key="5">
    <source>
        <dbReference type="Proteomes" id="UP000093759"/>
    </source>
</evidence>
<dbReference type="AlphaFoldDB" id="A0A1A3TRS7"/>
<dbReference type="InterPro" id="IPR002347">
    <property type="entry name" value="SDR_fam"/>
</dbReference>
<gene>
    <name evidence="4" type="ORF">A5648_07410</name>
</gene>
<accession>A0A1A3TRS7</accession>
<dbReference type="NCBIfam" id="NF005878">
    <property type="entry name" value="PRK07825.1"/>
    <property type="match status" value="1"/>
</dbReference>
<organism evidence="4 5">
    <name type="scientific">Mycolicibacter sinensis (strain JDM601)</name>
    <name type="common">Mycobacterium sinense</name>
    <dbReference type="NCBI Taxonomy" id="875328"/>
    <lineage>
        <taxon>Bacteria</taxon>
        <taxon>Bacillati</taxon>
        <taxon>Actinomycetota</taxon>
        <taxon>Actinomycetes</taxon>
        <taxon>Mycobacteriales</taxon>
        <taxon>Mycobacteriaceae</taxon>
        <taxon>Mycolicibacter</taxon>
    </lineage>
</organism>
<proteinExistence type="inferred from homology"/>
<protein>
    <submittedName>
        <fullName evidence="4">Short-chain dehydrogenase</fullName>
    </submittedName>
</protein>
<dbReference type="PANTHER" id="PTHR24322:SF736">
    <property type="entry name" value="RETINOL DEHYDROGENASE 10"/>
    <property type="match status" value="1"/>
</dbReference>
<dbReference type="SUPFAM" id="SSF51735">
    <property type="entry name" value="NAD(P)-binding Rossmann-fold domains"/>
    <property type="match status" value="1"/>
</dbReference>
<evidence type="ECO:0000256" key="2">
    <source>
        <dbReference type="ARBA" id="ARBA00023002"/>
    </source>
</evidence>
<name>A0A1A3TRS7_MYCSD</name>
<dbReference type="EMBL" id="LZMF01000107">
    <property type="protein sequence ID" value="OBK85361.1"/>
    <property type="molecule type" value="Genomic_DNA"/>
</dbReference>
<dbReference type="InterPro" id="IPR020904">
    <property type="entry name" value="Sc_DH/Rdtase_CS"/>
</dbReference>
<comment type="similarity">
    <text evidence="1 3">Belongs to the short-chain dehydrogenases/reductases (SDR) family.</text>
</comment>
<sequence length="292" mass="30705">MSASYPPIPLSGAVVVVTGAARGIGLATATRFAKRGAKVALGDLDGDAARAAAHTVGYRARGYQVDVGDPDGFRAFIDAVEHDFDDVDILVNNAGIMPIGAFLDEPEEVSRAAFDVNVFAHMTAARVVAPRMIARGRGHIVNVTSAAGKIHSAGLASYTASKHAATAFSRSLREEIRPHGVSVTAVLPSAINTQLVDGIPLGLIRLGVLPPGVVARRITSTLRTRPPLAGAPPGLTPLLTLANLIPERLWLFGRRVVNADRTLGPIDRSARADYDARITANAHRLTELEAAK</sequence>
<keyword evidence="2" id="KW-0560">Oxidoreductase</keyword>
<comment type="caution">
    <text evidence="4">The sequence shown here is derived from an EMBL/GenBank/DDBJ whole genome shotgun (WGS) entry which is preliminary data.</text>
</comment>
<evidence type="ECO:0000313" key="4">
    <source>
        <dbReference type="EMBL" id="OBK85361.1"/>
    </source>
</evidence>
<dbReference type="PRINTS" id="PR00081">
    <property type="entry name" value="GDHRDH"/>
</dbReference>
<evidence type="ECO:0000256" key="3">
    <source>
        <dbReference type="RuleBase" id="RU000363"/>
    </source>
</evidence>
<dbReference type="GO" id="GO:0016616">
    <property type="term" value="F:oxidoreductase activity, acting on the CH-OH group of donors, NAD or NADP as acceptor"/>
    <property type="evidence" value="ECO:0007669"/>
    <property type="project" value="TreeGrafter"/>
</dbReference>
<dbReference type="InterPro" id="IPR036291">
    <property type="entry name" value="NAD(P)-bd_dom_sf"/>
</dbReference>
<dbReference type="Proteomes" id="UP000093759">
    <property type="component" value="Unassembled WGS sequence"/>
</dbReference>
<evidence type="ECO:0000256" key="1">
    <source>
        <dbReference type="ARBA" id="ARBA00006484"/>
    </source>
</evidence>
<dbReference type="Gene3D" id="3.40.50.720">
    <property type="entry name" value="NAD(P)-binding Rossmann-like Domain"/>
    <property type="match status" value="1"/>
</dbReference>
<dbReference type="PANTHER" id="PTHR24322">
    <property type="entry name" value="PKSB"/>
    <property type="match status" value="1"/>
</dbReference>